<evidence type="ECO:0000256" key="1">
    <source>
        <dbReference type="SAM" id="SignalP"/>
    </source>
</evidence>
<proteinExistence type="predicted"/>
<name>A0A6J5DPF6_9BURK</name>
<accession>A0A6J5DPF6</accession>
<dbReference type="AlphaFoldDB" id="A0A6J5DPF6"/>
<evidence type="ECO:0000313" key="3">
    <source>
        <dbReference type="Proteomes" id="UP000494363"/>
    </source>
</evidence>
<dbReference type="Proteomes" id="UP000494363">
    <property type="component" value="Unassembled WGS sequence"/>
</dbReference>
<keyword evidence="3" id="KW-1185">Reference proteome</keyword>
<feature type="signal peptide" evidence="1">
    <location>
        <begin position="1"/>
        <end position="19"/>
    </location>
</feature>
<keyword evidence="1" id="KW-0732">Signal</keyword>
<protein>
    <submittedName>
        <fullName evidence="2">Uncharacterized protein</fullName>
    </submittedName>
</protein>
<dbReference type="EMBL" id="CADIKH010000009">
    <property type="protein sequence ID" value="CAB3754865.1"/>
    <property type="molecule type" value="Genomic_DNA"/>
</dbReference>
<evidence type="ECO:0000313" key="2">
    <source>
        <dbReference type="EMBL" id="CAB3754865.1"/>
    </source>
</evidence>
<reference evidence="2 3" key="1">
    <citation type="submission" date="2020-04" db="EMBL/GenBank/DDBJ databases">
        <authorList>
            <person name="De Canck E."/>
        </authorList>
    </citation>
    <scope>NUCLEOTIDE SEQUENCE [LARGE SCALE GENOMIC DNA]</scope>
    <source>
        <strain evidence="2 3">LMG 29542</strain>
    </source>
</reference>
<organism evidence="2 3">
    <name type="scientific">Paraburkholderia humisilvae</name>
    <dbReference type="NCBI Taxonomy" id="627669"/>
    <lineage>
        <taxon>Bacteria</taxon>
        <taxon>Pseudomonadati</taxon>
        <taxon>Pseudomonadota</taxon>
        <taxon>Betaproteobacteria</taxon>
        <taxon>Burkholderiales</taxon>
        <taxon>Burkholderiaceae</taxon>
        <taxon>Paraburkholderia</taxon>
    </lineage>
</organism>
<sequence length="141" mass="15505">MSKRRLWIGAAVLGCAAVAAVSWQRLSVLTTAQQNDWHMHGPEKMSMVVSRVVGPGWTIDWQAGPDPVVNSDLLWNNAVRVYDPNSASLFTIANTFLQDTAAVNPAWAFAACWNREDTLTIVPQEQADAPTCKRNPGEKRA</sequence>
<feature type="chain" id="PRO_5026674505" evidence="1">
    <location>
        <begin position="20"/>
        <end position="141"/>
    </location>
</feature>
<gene>
    <name evidence="2" type="ORF">LMG29542_02473</name>
</gene>